<dbReference type="EMBL" id="BTGU01000081">
    <property type="protein sequence ID" value="GMN58843.1"/>
    <property type="molecule type" value="Genomic_DNA"/>
</dbReference>
<name>A0AA88DP04_FICCA</name>
<evidence type="ECO:0000313" key="2">
    <source>
        <dbReference type="Proteomes" id="UP001187192"/>
    </source>
</evidence>
<accession>A0AA88DP04</accession>
<sequence length="149" mass="16056">MVAMKFGIMTSKIIVVVEFGMTKSKITHDVQISGIQIFDANSPSSGQFSLGDRSIKHLEYVGSGSESARDQDWGMLGNDDEVNLTCGRDWLKDKSRARVGQGLGTSQLEIKVKVGLGAVIGSASLGVKPRKVKGLAWSWDGLGIRLAQF</sequence>
<dbReference type="Proteomes" id="UP001187192">
    <property type="component" value="Unassembled WGS sequence"/>
</dbReference>
<organism evidence="1 2">
    <name type="scientific">Ficus carica</name>
    <name type="common">Common fig</name>
    <dbReference type="NCBI Taxonomy" id="3494"/>
    <lineage>
        <taxon>Eukaryota</taxon>
        <taxon>Viridiplantae</taxon>
        <taxon>Streptophyta</taxon>
        <taxon>Embryophyta</taxon>
        <taxon>Tracheophyta</taxon>
        <taxon>Spermatophyta</taxon>
        <taxon>Magnoliopsida</taxon>
        <taxon>eudicotyledons</taxon>
        <taxon>Gunneridae</taxon>
        <taxon>Pentapetalae</taxon>
        <taxon>rosids</taxon>
        <taxon>fabids</taxon>
        <taxon>Rosales</taxon>
        <taxon>Moraceae</taxon>
        <taxon>Ficeae</taxon>
        <taxon>Ficus</taxon>
    </lineage>
</organism>
<protein>
    <submittedName>
        <fullName evidence="1">Uncharacterized protein</fullName>
    </submittedName>
</protein>
<dbReference type="AlphaFoldDB" id="A0AA88DP04"/>
<reference evidence="1" key="1">
    <citation type="submission" date="2023-07" db="EMBL/GenBank/DDBJ databases">
        <title>draft genome sequence of fig (Ficus carica).</title>
        <authorList>
            <person name="Takahashi T."/>
            <person name="Nishimura K."/>
        </authorList>
    </citation>
    <scope>NUCLEOTIDE SEQUENCE</scope>
</reference>
<comment type="caution">
    <text evidence="1">The sequence shown here is derived from an EMBL/GenBank/DDBJ whole genome shotgun (WGS) entry which is preliminary data.</text>
</comment>
<gene>
    <name evidence="1" type="ORF">TIFTF001_027948</name>
</gene>
<evidence type="ECO:0000313" key="1">
    <source>
        <dbReference type="EMBL" id="GMN58843.1"/>
    </source>
</evidence>
<keyword evidence="2" id="KW-1185">Reference proteome</keyword>
<proteinExistence type="predicted"/>